<evidence type="ECO:0000313" key="2">
    <source>
        <dbReference type="Proteomes" id="UP001549291"/>
    </source>
</evidence>
<proteinExistence type="predicted"/>
<reference evidence="1 2" key="1">
    <citation type="submission" date="2024-06" db="EMBL/GenBank/DDBJ databases">
        <title>Genomic Encyclopedia of Type Strains, Phase V (KMG-V): Genome sequencing to study the core and pangenomes of soil and plant-associated prokaryotes.</title>
        <authorList>
            <person name="Whitman W."/>
        </authorList>
    </citation>
    <scope>NUCLEOTIDE SEQUENCE [LARGE SCALE GENOMIC DNA]</scope>
    <source>
        <strain evidence="1 2">USDA 160</strain>
    </source>
</reference>
<sequence>MVFQTALRSLSNRSKVVVGNYCSSPITAEQYREKARPLRPRRSYFAPAKTRSGCARWWALVEAPGTAPGSEWFIATTVYFHSRRTGTPNIGGKGFK</sequence>
<gene>
    <name evidence="1" type="ORF">ABIF63_003238</name>
</gene>
<protein>
    <submittedName>
        <fullName evidence="1">Uncharacterized protein</fullName>
    </submittedName>
</protein>
<dbReference type="EMBL" id="JBEPTQ010000002">
    <property type="protein sequence ID" value="MET4719132.1"/>
    <property type="molecule type" value="Genomic_DNA"/>
</dbReference>
<accession>A0ABV2RQA3</accession>
<keyword evidence="2" id="KW-1185">Reference proteome</keyword>
<evidence type="ECO:0000313" key="1">
    <source>
        <dbReference type="EMBL" id="MET4719132.1"/>
    </source>
</evidence>
<organism evidence="1 2">
    <name type="scientific">Bradyrhizobium japonicum</name>
    <dbReference type="NCBI Taxonomy" id="375"/>
    <lineage>
        <taxon>Bacteria</taxon>
        <taxon>Pseudomonadati</taxon>
        <taxon>Pseudomonadota</taxon>
        <taxon>Alphaproteobacteria</taxon>
        <taxon>Hyphomicrobiales</taxon>
        <taxon>Nitrobacteraceae</taxon>
        <taxon>Bradyrhizobium</taxon>
    </lineage>
</organism>
<comment type="caution">
    <text evidence="1">The sequence shown here is derived from an EMBL/GenBank/DDBJ whole genome shotgun (WGS) entry which is preliminary data.</text>
</comment>
<dbReference type="Proteomes" id="UP001549291">
    <property type="component" value="Unassembled WGS sequence"/>
</dbReference>
<name>A0ABV2RQA3_BRAJP</name>